<reference evidence="7" key="1">
    <citation type="submission" date="2019-12" db="EMBL/GenBank/DDBJ databases">
        <authorList>
            <person name="Scholes J."/>
        </authorList>
    </citation>
    <scope>NUCLEOTIDE SEQUENCE</scope>
</reference>
<dbReference type="InterPro" id="IPR016181">
    <property type="entry name" value="Acyl_CoA_acyltransferase"/>
</dbReference>
<dbReference type="Pfam" id="PF23209">
    <property type="entry name" value="IDM1_C"/>
    <property type="match status" value="1"/>
</dbReference>
<proteinExistence type="predicted"/>
<dbReference type="PANTHER" id="PTHR46309:SF1">
    <property type="entry name" value="PHD FINGER PROTEIN 12"/>
    <property type="match status" value="1"/>
</dbReference>
<dbReference type="InterPro" id="IPR042163">
    <property type="entry name" value="PHF12"/>
</dbReference>
<accession>A0A9N7RID4</accession>
<dbReference type="Pfam" id="PF16135">
    <property type="entry name" value="TDBD"/>
    <property type="match status" value="1"/>
</dbReference>
<dbReference type="GO" id="GO:0005634">
    <property type="term" value="C:nucleus"/>
    <property type="evidence" value="ECO:0007669"/>
    <property type="project" value="UniProtKB-SubCell"/>
</dbReference>
<comment type="caution">
    <text evidence="7">The sequence shown here is derived from an EMBL/GenBank/DDBJ whole genome shotgun (WGS) entry which is preliminary data.</text>
</comment>
<organism evidence="7 8">
    <name type="scientific">Striga hermonthica</name>
    <name type="common">Purple witchweed</name>
    <name type="synonym">Buchnera hermonthica</name>
    <dbReference type="NCBI Taxonomy" id="68872"/>
    <lineage>
        <taxon>Eukaryota</taxon>
        <taxon>Viridiplantae</taxon>
        <taxon>Streptophyta</taxon>
        <taxon>Embryophyta</taxon>
        <taxon>Tracheophyta</taxon>
        <taxon>Spermatophyta</taxon>
        <taxon>Magnoliopsida</taxon>
        <taxon>eudicotyledons</taxon>
        <taxon>Gunneridae</taxon>
        <taxon>Pentapetalae</taxon>
        <taxon>asterids</taxon>
        <taxon>lamiids</taxon>
        <taxon>Lamiales</taxon>
        <taxon>Orobanchaceae</taxon>
        <taxon>Buchnereae</taxon>
        <taxon>Striga</taxon>
    </lineage>
</organism>
<dbReference type="EMBL" id="CACSLK010027773">
    <property type="protein sequence ID" value="CAA0829129.1"/>
    <property type="molecule type" value="Genomic_DNA"/>
</dbReference>
<evidence type="ECO:0000313" key="7">
    <source>
        <dbReference type="EMBL" id="CAA0829129.1"/>
    </source>
</evidence>
<keyword evidence="8" id="KW-1185">Reference proteome</keyword>
<name>A0A9N7RID4_STRHE</name>
<feature type="region of interest" description="Disordered" evidence="3">
    <location>
        <begin position="23"/>
        <end position="48"/>
    </location>
</feature>
<dbReference type="Proteomes" id="UP001153555">
    <property type="component" value="Unassembled WGS sequence"/>
</dbReference>
<dbReference type="SUPFAM" id="SSF55729">
    <property type="entry name" value="Acyl-CoA N-acyltransferases (Nat)"/>
    <property type="match status" value="1"/>
</dbReference>
<feature type="domain" description="Tify" evidence="4">
    <location>
        <begin position="276"/>
        <end position="326"/>
    </location>
</feature>
<feature type="domain" description="Increased DNA methylation 1 C-terminal" evidence="6">
    <location>
        <begin position="482"/>
        <end position="602"/>
    </location>
</feature>
<evidence type="ECO:0000256" key="3">
    <source>
        <dbReference type="SAM" id="MobiDB-lite"/>
    </source>
</evidence>
<protein>
    <submittedName>
        <fullName evidence="7">Acyl-CoA N-acyltransferase with RING/FYVE/PHD-type zinc finger protein</fullName>
    </submittedName>
</protein>
<dbReference type="InterPro" id="IPR032308">
    <property type="entry name" value="TDBD"/>
</dbReference>
<dbReference type="GO" id="GO:0003714">
    <property type="term" value="F:transcription corepressor activity"/>
    <property type="evidence" value="ECO:0007669"/>
    <property type="project" value="InterPro"/>
</dbReference>
<evidence type="ECO:0000256" key="2">
    <source>
        <dbReference type="ARBA" id="ARBA00023242"/>
    </source>
</evidence>
<dbReference type="InterPro" id="IPR056511">
    <property type="entry name" value="IDM1_C"/>
</dbReference>
<dbReference type="PANTHER" id="PTHR46309">
    <property type="entry name" value="PHD FINGER PROTEIN 12"/>
    <property type="match status" value="1"/>
</dbReference>
<evidence type="ECO:0000259" key="6">
    <source>
        <dbReference type="Pfam" id="PF23209"/>
    </source>
</evidence>
<feature type="compositionally biased region" description="Basic and acidic residues" evidence="3">
    <location>
        <begin position="36"/>
        <end position="48"/>
    </location>
</feature>
<dbReference type="CDD" id="cd04301">
    <property type="entry name" value="NAT_SF"/>
    <property type="match status" value="1"/>
</dbReference>
<dbReference type="OrthoDB" id="429143at2759"/>
<dbReference type="AlphaFoldDB" id="A0A9N7RID4"/>
<feature type="domain" description="DUF7028" evidence="5">
    <location>
        <begin position="159"/>
        <end position="207"/>
    </location>
</feature>
<evidence type="ECO:0000313" key="8">
    <source>
        <dbReference type="Proteomes" id="UP001153555"/>
    </source>
</evidence>
<dbReference type="InterPro" id="IPR054292">
    <property type="entry name" value="DUF7028"/>
</dbReference>
<keyword evidence="2" id="KW-0539">Nucleus</keyword>
<gene>
    <name evidence="7" type="ORF">SHERM_24717</name>
</gene>
<evidence type="ECO:0000259" key="4">
    <source>
        <dbReference type="Pfam" id="PF16135"/>
    </source>
</evidence>
<comment type="subcellular location">
    <subcellularLocation>
        <location evidence="1">Nucleus</location>
    </subcellularLocation>
</comment>
<sequence>MGNLYFEKRSKTIEQKYGRNVMEVSSGSSNRNIRNSGDRSQRGWKDENVKNGKNIALVEDGEEMPVSILKSKFQKTADEQIRGQGNNGVLKVMVKKKKKDLFADNETSAEKEKEEKIKRGILVYKSKKRMKNEEERSSPPENVTSLKGKEGKEGQAQLGGSTEKQKLREKIRGILVDAGWTIDYRPRRNRDYLDGVYINPGGTAYWSSKGLNSKAIERCTLMVRGHDNGDSLDSDGYVPYFGKRTILTWLIDSGKASLREKVQYMNRKRTRVLLEGWITRDGIHCGCCSKILTVSKFEAHAGSNLCQPFQNIFLESGPSLLQCQVDAWNSQDKCLLRDFFKVDVDGDDPDDDTCGLCGDGGDLICYYCLLNNLTAALALLRASFLQGIGTVQTVLANFVAAEMFLKKMRVLGMNLTDAASVRTNLYDHLQKILGVKHELEAEFSWSLIQRKDISDASQSGYPLRVECNSRLAVALSIMDECFVPIIDRKSGINLIHNVVYNCGSNLNCLNYRGFYTVILERGDEIISAASIRFHGDRLAEMPFIGTREIYRRQGMCRRLLSVIEKKLTSLKVGQLIIPTISEHMNTWIRDFDFQKLEDVHRKE</sequence>
<feature type="region of interest" description="Disordered" evidence="3">
    <location>
        <begin position="128"/>
        <end position="165"/>
    </location>
</feature>
<dbReference type="Pfam" id="PF22970">
    <property type="entry name" value="DUF7028"/>
    <property type="match status" value="1"/>
</dbReference>
<evidence type="ECO:0000256" key="1">
    <source>
        <dbReference type="ARBA" id="ARBA00004123"/>
    </source>
</evidence>
<evidence type="ECO:0000259" key="5">
    <source>
        <dbReference type="Pfam" id="PF22970"/>
    </source>
</evidence>
<feature type="compositionally biased region" description="Low complexity" evidence="3">
    <location>
        <begin position="25"/>
        <end position="35"/>
    </location>
</feature>
<dbReference type="GO" id="GO:0006357">
    <property type="term" value="P:regulation of transcription by RNA polymerase II"/>
    <property type="evidence" value="ECO:0007669"/>
    <property type="project" value="TreeGrafter"/>
</dbReference>